<dbReference type="GO" id="GO:0016740">
    <property type="term" value="F:transferase activity"/>
    <property type="evidence" value="ECO:0007669"/>
    <property type="project" value="UniProtKB-KW"/>
</dbReference>
<accession>A0AAJ0GAW3</accession>
<dbReference type="PANTHER" id="PTHR31544:SF2">
    <property type="entry name" value="AIG2-LIKE PROTEIN D"/>
    <property type="match status" value="1"/>
</dbReference>
<dbReference type="InterPro" id="IPR045038">
    <property type="entry name" value="AIG2-like"/>
</dbReference>
<proteinExistence type="inferred from homology"/>
<dbReference type="SUPFAM" id="SSF110857">
    <property type="entry name" value="Gamma-glutamyl cyclotransferase-like"/>
    <property type="match status" value="1"/>
</dbReference>
<evidence type="ECO:0000256" key="3">
    <source>
        <dbReference type="ARBA" id="ARBA00030602"/>
    </source>
</evidence>
<sequence length="207" mass="23075">MAATPSDPQNRSAFFYGTLMAPQVLHRVCHGSAAHGRPTHHTLKTSPAILHNHRRHRVKDADYPAIVPTEGASVRGTYVSGLTDADIWRLDIFEGSEYERVFVKAKLLEKVGDEGGEGNVEGEEVDAETYVWCGRRSALDEREWDFGEFQREKMKYWVGGYDAEYVEVDEAVANQSDGTGGRSANGGAITEALKEEMKKHEQLNYSV</sequence>
<gene>
    <name evidence="5" type="ORF">LTR09_007810</name>
</gene>
<dbReference type="Proteomes" id="UP001271007">
    <property type="component" value="Unassembled WGS sequence"/>
</dbReference>
<evidence type="ECO:0000259" key="4">
    <source>
        <dbReference type="Pfam" id="PF06094"/>
    </source>
</evidence>
<dbReference type="Gene3D" id="3.10.490.10">
    <property type="entry name" value="Gamma-glutamyl cyclotransferase-like"/>
    <property type="match status" value="1"/>
</dbReference>
<keyword evidence="2" id="KW-0808">Transferase</keyword>
<feature type="domain" description="Gamma-glutamylcyclotransferase AIG2-like" evidence="4">
    <location>
        <begin position="14"/>
        <end position="144"/>
    </location>
</feature>
<dbReference type="EMBL" id="JAWDJX010000028">
    <property type="protein sequence ID" value="KAK3051060.1"/>
    <property type="molecule type" value="Genomic_DNA"/>
</dbReference>
<keyword evidence="6" id="KW-1185">Reference proteome</keyword>
<comment type="similarity">
    <text evidence="1">Belongs to the gamma-glutamylcyclotransferase family.</text>
</comment>
<comment type="caution">
    <text evidence="5">The sequence shown here is derived from an EMBL/GenBank/DDBJ whole genome shotgun (WGS) entry which is preliminary data.</text>
</comment>
<name>A0AAJ0GAW3_9PEZI</name>
<dbReference type="InterPro" id="IPR036568">
    <property type="entry name" value="GGCT-like_sf"/>
</dbReference>
<protein>
    <recommendedName>
        <fullName evidence="3">Putative gamma-glutamylcyclotransferase</fullName>
    </recommendedName>
</protein>
<evidence type="ECO:0000256" key="1">
    <source>
        <dbReference type="ARBA" id="ARBA00008861"/>
    </source>
</evidence>
<reference evidence="5" key="1">
    <citation type="submission" date="2023-04" db="EMBL/GenBank/DDBJ databases">
        <title>Black Yeasts Isolated from many extreme environments.</title>
        <authorList>
            <person name="Coleine C."/>
            <person name="Stajich J.E."/>
            <person name="Selbmann L."/>
        </authorList>
    </citation>
    <scope>NUCLEOTIDE SEQUENCE</scope>
    <source>
        <strain evidence="5">CCFEE 5312</strain>
    </source>
</reference>
<organism evidence="5 6">
    <name type="scientific">Extremus antarcticus</name>
    <dbReference type="NCBI Taxonomy" id="702011"/>
    <lineage>
        <taxon>Eukaryota</taxon>
        <taxon>Fungi</taxon>
        <taxon>Dikarya</taxon>
        <taxon>Ascomycota</taxon>
        <taxon>Pezizomycotina</taxon>
        <taxon>Dothideomycetes</taxon>
        <taxon>Dothideomycetidae</taxon>
        <taxon>Mycosphaerellales</taxon>
        <taxon>Extremaceae</taxon>
        <taxon>Extremus</taxon>
    </lineage>
</organism>
<dbReference type="CDD" id="cd06661">
    <property type="entry name" value="GGCT_like"/>
    <property type="match status" value="1"/>
</dbReference>
<evidence type="ECO:0000313" key="6">
    <source>
        <dbReference type="Proteomes" id="UP001271007"/>
    </source>
</evidence>
<evidence type="ECO:0000313" key="5">
    <source>
        <dbReference type="EMBL" id="KAK3051060.1"/>
    </source>
</evidence>
<dbReference type="InterPro" id="IPR013024">
    <property type="entry name" value="GGCT-like"/>
</dbReference>
<dbReference type="Pfam" id="PF06094">
    <property type="entry name" value="GGACT"/>
    <property type="match status" value="1"/>
</dbReference>
<dbReference type="AlphaFoldDB" id="A0AAJ0GAW3"/>
<dbReference type="InterPro" id="IPR009288">
    <property type="entry name" value="AIG2-like_dom"/>
</dbReference>
<evidence type="ECO:0000256" key="2">
    <source>
        <dbReference type="ARBA" id="ARBA00022679"/>
    </source>
</evidence>
<dbReference type="PANTHER" id="PTHR31544">
    <property type="entry name" value="AIG2-LIKE PROTEIN D"/>
    <property type="match status" value="1"/>
</dbReference>